<gene>
    <name evidence="3" type="ORF">ACFQV2_38515</name>
</gene>
<sequence>MDRVRTERSATRRVLGRALLVLGGAAAAWALGTATASADTGVDFAEDLGAAIESAPLPDSPFVAGGKAAVVDLVDRTLTVLHVEDGAKAVDEFGKTVAKHFSKAATPGQRVDNLLPDLPDLSRGPAPPRRTAPSPSRRSPGGRSPCPLRNRSGTACPPRRRPRPPTRTPPPGAARR</sequence>
<evidence type="ECO:0000256" key="2">
    <source>
        <dbReference type="SAM" id="SignalP"/>
    </source>
</evidence>
<proteinExistence type="predicted"/>
<protein>
    <submittedName>
        <fullName evidence="3">Uncharacterized protein</fullName>
    </submittedName>
</protein>
<feature type="chain" id="PRO_5046439820" evidence="2">
    <location>
        <begin position="31"/>
        <end position="176"/>
    </location>
</feature>
<feature type="region of interest" description="Disordered" evidence="1">
    <location>
        <begin position="102"/>
        <end position="176"/>
    </location>
</feature>
<comment type="caution">
    <text evidence="3">The sequence shown here is derived from an EMBL/GenBank/DDBJ whole genome shotgun (WGS) entry which is preliminary data.</text>
</comment>
<evidence type="ECO:0000313" key="4">
    <source>
        <dbReference type="Proteomes" id="UP001596512"/>
    </source>
</evidence>
<dbReference type="EMBL" id="JBHTEY010000004">
    <property type="protein sequence ID" value="MFC7618388.1"/>
    <property type="molecule type" value="Genomic_DNA"/>
</dbReference>
<evidence type="ECO:0000256" key="1">
    <source>
        <dbReference type="SAM" id="MobiDB-lite"/>
    </source>
</evidence>
<keyword evidence="4" id="KW-1185">Reference proteome</keyword>
<keyword evidence="2" id="KW-0732">Signal</keyword>
<organism evidence="3 4">
    <name type="scientific">Actinokineospora soli</name>
    <dbReference type="NCBI Taxonomy" id="1048753"/>
    <lineage>
        <taxon>Bacteria</taxon>
        <taxon>Bacillati</taxon>
        <taxon>Actinomycetota</taxon>
        <taxon>Actinomycetes</taxon>
        <taxon>Pseudonocardiales</taxon>
        <taxon>Pseudonocardiaceae</taxon>
        <taxon>Actinokineospora</taxon>
    </lineage>
</organism>
<evidence type="ECO:0000313" key="3">
    <source>
        <dbReference type="EMBL" id="MFC7618388.1"/>
    </source>
</evidence>
<feature type="signal peptide" evidence="2">
    <location>
        <begin position="1"/>
        <end position="30"/>
    </location>
</feature>
<reference evidence="4" key="1">
    <citation type="journal article" date="2019" name="Int. J. Syst. Evol. Microbiol.">
        <title>The Global Catalogue of Microorganisms (GCM) 10K type strain sequencing project: providing services to taxonomists for standard genome sequencing and annotation.</title>
        <authorList>
            <consortium name="The Broad Institute Genomics Platform"/>
            <consortium name="The Broad Institute Genome Sequencing Center for Infectious Disease"/>
            <person name="Wu L."/>
            <person name="Ma J."/>
        </authorList>
    </citation>
    <scope>NUCLEOTIDE SEQUENCE [LARGE SCALE GENOMIC DNA]</scope>
    <source>
        <strain evidence="4">JCM 17695</strain>
    </source>
</reference>
<feature type="compositionally biased region" description="Low complexity" evidence="1">
    <location>
        <begin position="131"/>
        <end position="145"/>
    </location>
</feature>
<name>A0ABW2TZT2_9PSEU</name>
<feature type="compositionally biased region" description="Pro residues" evidence="1">
    <location>
        <begin position="165"/>
        <end position="176"/>
    </location>
</feature>
<accession>A0ABW2TZT2</accession>
<dbReference type="Proteomes" id="UP001596512">
    <property type="component" value="Unassembled WGS sequence"/>
</dbReference>